<dbReference type="GO" id="GO:0016787">
    <property type="term" value="F:hydrolase activity"/>
    <property type="evidence" value="ECO:0007669"/>
    <property type="project" value="UniProtKB-KW"/>
</dbReference>
<feature type="domain" description="Deacetylase sirtuin-type" evidence="5">
    <location>
        <begin position="1"/>
        <end position="251"/>
    </location>
</feature>
<dbReference type="Proteomes" id="UP000199600">
    <property type="component" value="Unassembled WGS sequence"/>
</dbReference>
<dbReference type="EC" id="2.3.1.286" evidence="1"/>
<feature type="binding site" evidence="4">
    <location>
        <position position="134"/>
    </location>
    <ligand>
        <name>Zn(2+)</name>
        <dbReference type="ChEBI" id="CHEBI:29105"/>
    </ligand>
</feature>
<organism evidence="6 7">
    <name type="scientific">Candidatus Propionivibrio aalborgensis</name>
    <dbReference type="NCBI Taxonomy" id="1860101"/>
    <lineage>
        <taxon>Bacteria</taxon>
        <taxon>Pseudomonadati</taxon>
        <taxon>Pseudomonadota</taxon>
        <taxon>Betaproteobacteria</taxon>
        <taxon>Rhodocyclales</taxon>
        <taxon>Rhodocyclaceae</taxon>
        <taxon>Propionivibrio</taxon>
    </lineage>
</organism>
<dbReference type="GO" id="GO:0046872">
    <property type="term" value="F:metal ion binding"/>
    <property type="evidence" value="ECO:0007669"/>
    <property type="project" value="UniProtKB-KW"/>
</dbReference>
<dbReference type="EMBL" id="FLQY01000212">
    <property type="protein sequence ID" value="SBT08762.1"/>
    <property type="molecule type" value="Genomic_DNA"/>
</dbReference>
<keyword evidence="2" id="KW-0808">Transferase</keyword>
<dbReference type="GO" id="GO:0070403">
    <property type="term" value="F:NAD+ binding"/>
    <property type="evidence" value="ECO:0007669"/>
    <property type="project" value="InterPro"/>
</dbReference>
<protein>
    <recommendedName>
        <fullName evidence="1">protein acetyllysine N-acetyltransferase</fullName>
        <ecNumber evidence="1">2.3.1.286</ecNumber>
    </recommendedName>
</protein>
<keyword evidence="3" id="KW-0520">NAD</keyword>
<dbReference type="GO" id="GO:0017136">
    <property type="term" value="F:histone deacetylase activity, NAD-dependent"/>
    <property type="evidence" value="ECO:0007669"/>
    <property type="project" value="TreeGrafter"/>
</dbReference>
<dbReference type="InterPro" id="IPR026590">
    <property type="entry name" value="Ssirtuin_cat_dom"/>
</dbReference>
<evidence type="ECO:0000259" key="5">
    <source>
        <dbReference type="PROSITE" id="PS50305"/>
    </source>
</evidence>
<keyword evidence="7" id="KW-1185">Reference proteome</keyword>
<evidence type="ECO:0000313" key="6">
    <source>
        <dbReference type="EMBL" id="SBT08762.1"/>
    </source>
</evidence>
<gene>
    <name evidence="6" type="primary">cobB</name>
    <name evidence="6" type="ORF">PROAA_290050</name>
</gene>
<dbReference type="Gene3D" id="3.30.1600.10">
    <property type="entry name" value="SIR2/SIRT2 'Small Domain"/>
    <property type="match status" value="1"/>
</dbReference>
<evidence type="ECO:0000256" key="2">
    <source>
        <dbReference type="ARBA" id="ARBA00022679"/>
    </source>
</evidence>
<dbReference type="Pfam" id="PF02146">
    <property type="entry name" value="SIR2"/>
    <property type="match status" value="1"/>
</dbReference>
<evidence type="ECO:0000256" key="3">
    <source>
        <dbReference type="ARBA" id="ARBA00023027"/>
    </source>
</evidence>
<dbReference type="PANTHER" id="PTHR11085:SF4">
    <property type="entry name" value="NAD-DEPENDENT PROTEIN DEACYLASE"/>
    <property type="match status" value="1"/>
</dbReference>
<dbReference type="AlphaFoldDB" id="A0A1A8XVY4"/>
<evidence type="ECO:0000256" key="4">
    <source>
        <dbReference type="PROSITE-ProRule" id="PRU00236"/>
    </source>
</evidence>
<keyword evidence="6" id="KW-0378">Hydrolase</keyword>
<dbReference type="InterPro" id="IPR029035">
    <property type="entry name" value="DHS-like_NAD/FAD-binding_dom"/>
</dbReference>
<sequence>MTHTIADLLQPLAQAREVVVFTGAGLSADSGIPTFRDGATGLWANIDPEEVVSIEGFERDPDKVWAWHESMRSLVADVCPNAGHDEIAELESLLPNARVTVVTQNIDGLHQAAGSTRVLEIHGSALRVRCHDHCGFVEAWEAGQTPHRRCPSCGAPARPDVVWFGEALDEEVFSLAAQATLDADVFFTVGTSAIIQPAASLAMAAKEYGALLIEVNPHETPFSEHADYSARIGASEFFPSLREALENFLEKTDGRDGNDHGR</sequence>
<dbReference type="InterPro" id="IPR026591">
    <property type="entry name" value="Sirtuin_cat_small_dom_sf"/>
</dbReference>
<dbReference type="PROSITE" id="PS50305">
    <property type="entry name" value="SIRTUIN"/>
    <property type="match status" value="1"/>
</dbReference>
<dbReference type="InterPro" id="IPR003000">
    <property type="entry name" value="Sirtuin"/>
</dbReference>
<dbReference type="RefSeq" id="WP_186411354.1">
    <property type="nucleotide sequence ID" value="NZ_FLQY01000212.1"/>
</dbReference>
<dbReference type="NCBIfam" id="NF001753">
    <property type="entry name" value="PRK00481.1-3"/>
    <property type="match status" value="1"/>
</dbReference>
<reference evidence="6 7" key="1">
    <citation type="submission" date="2016-06" db="EMBL/GenBank/DDBJ databases">
        <authorList>
            <person name="Kjaerup R.B."/>
            <person name="Dalgaard T.S."/>
            <person name="Juul-Madsen H.R."/>
        </authorList>
    </citation>
    <scope>NUCLEOTIDE SEQUENCE [LARGE SCALE GENOMIC DNA]</scope>
    <source>
        <strain evidence="6">2</strain>
    </source>
</reference>
<feature type="binding site" evidence="4">
    <location>
        <position position="153"/>
    </location>
    <ligand>
        <name>Zn(2+)</name>
        <dbReference type="ChEBI" id="CHEBI:29105"/>
    </ligand>
</feature>
<feature type="active site" description="Proton acceptor" evidence="4">
    <location>
        <position position="122"/>
    </location>
</feature>
<dbReference type="Gene3D" id="3.40.50.1220">
    <property type="entry name" value="TPP-binding domain"/>
    <property type="match status" value="1"/>
</dbReference>
<name>A0A1A8XVY4_9RHOO</name>
<keyword evidence="4" id="KW-0862">Zinc</keyword>
<accession>A0A1A8XVY4</accession>
<proteinExistence type="predicted"/>
<keyword evidence="4" id="KW-0479">Metal-binding</keyword>
<dbReference type="PANTHER" id="PTHR11085">
    <property type="entry name" value="NAD-DEPENDENT PROTEIN DEACYLASE SIRTUIN-5, MITOCHONDRIAL-RELATED"/>
    <property type="match status" value="1"/>
</dbReference>
<dbReference type="InterPro" id="IPR050134">
    <property type="entry name" value="NAD-dep_sirtuin_deacylases"/>
</dbReference>
<dbReference type="SUPFAM" id="SSF52467">
    <property type="entry name" value="DHS-like NAD/FAD-binding domain"/>
    <property type="match status" value="1"/>
</dbReference>
<evidence type="ECO:0000313" key="7">
    <source>
        <dbReference type="Proteomes" id="UP000199600"/>
    </source>
</evidence>
<feature type="binding site" evidence="4">
    <location>
        <position position="150"/>
    </location>
    <ligand>
        <name>Zn(2+)</name>
        <dbReference type="ChEBI" id="CHEBI:29105"/>
    </ligand>
</feature>
<feature type="binding site" evidence="4">
    <location>
        <position position="130"/>
    </location>
    <ligand>
        <name>Zn(2+)</name>
        <dbReference type="ChEBI" id="CHEBI:29105"/>
    </ligand>
</feature>
<evidence type="ECO:0000256" key="1">
    <source>
        <dbReference type="ARBA" id="ARBA00012928"/>
    </source>
</evidence>